<proteinExistence type="predicted"/>
<dbReference type="AlphaFoldDB" id="A0A8B6HLL9"/>
<evidence type="ECO:0000256" key="4">
    <source>
        <dbReference type="PROSITE-ProRule" id="PRU00024"/>
    </source>
</evidence>
<dbReference type="InterPro" id="IPR018957">
    <property type="entry name" value="Znf_C3HC4_RING-type"/>
</dbReference>
<dbReference type="GO" id="GO:0008270">
    <property type="term" value="F:zinc ion binding"/>
    <property type="evidence" value="ECO:0007669"/>
    <property type="project" value="UniProtKB-KW"/>
</dbReference>
<dbReference type="CDD" id="cd19776">
    <property type="entry name" value="Bbox2_TRIM25_C-IV"/>
    <property type="match status" value="1"/>
</dbReference>
<evidence type="ECO:0000256" key="1">
    <source>
        <dbReference type="ARBA" id="ARBA00022723"/>
    </source>
</evidence>
<gene>
    <name evidence="8" type="ORF">MGAL_10B045999</name>
</gene>
<dbReference type="SUPFAM" id="SSF57845">
    <property type="entry name" value="B-box zinc-binding domain"/>
    <property type="match status" value="1"/>
</dbReference>
<organism evidence="8 9">
    <name type="scientific">Mytilus galloprovincialis</name>
    <name type="common">Mediterranean mussel</name>
    <dbReference type="NCBI Taxonomy" id="29158"/>
    <lineage>
        <taxon>Eukaryota</taxon>
        <taxon>Metazoa</taxon>
        <taxon>Spiralia</taxon>
        <taxon>Lophotrochozoa</taxon>
        <taxon>Mollusca</taxon>
        <taxon>Bivalvia</taxon>
        <taxon>Autobranchia</taxon>
        <taxon>Pteriomorphia</taxon>
        <taxon>Mytilida</taxon>
        <taxon>Mytiloidea</taxon>
        <taxon>Mytilidae</taxon>
        <taxon>Mytilinae</taxon>
        <taxon>Mytilus</taxon>
    </lineage>
</organism>
<dbReference type="Pfam" id="PF00097">
    <property type="entry name" value="zf-C3HC4"/>
    <property type="match status" value="1"/>
</dbReference>
<feature type="compositionally biased region" description="Polar residues" evidence="5">
    <location>
        <begin position="348"/>
        <end position="365"/>
    </location>
</feature>
<dbReference type="Gene3D" id="3.30.160.60">
    <property type="entry name" value="Classic Zinc Finger"/>
    <property type="match status" value="1"/>
</dbReference>
<dbReference type="Proteomes" id="UP000596742">
    <property type="component" value="Unassembled WGS sequence"/>
</dbReference>
<feature type="domain" description="RING-type" evidence="6">
    <location>
        <begin position="14"/>
        <end position="61"/>
    </location>
</feature>
<dbReference type="InterPro" id="IPR000315">
    <property type="entry name" value="Znf_B-box"/>
</dbReference>
<feature type="domain" description="B box-type" evidence="7">
    <location>
        <begin position="100"/>
        <end position="144"/>
    </location>
</feature>
<dbReference type="InterPro" id="IPR017907">
    <property type="entry name" value="Znf_RING_CS"/>
</dbReference>
<dbReference type="PROSITE" id="PS50089">
    <property type="entry name" value="ZF_RING_2"/>
    <property type="match status" value="1"/>
</dbReference>
<evidence type="ECO:0000256" key="5">
    <source>
        <dbReference type="SAM" id="MobiDB-lite"/>
    </source>
</evidence>
<feature type="compositionally biased region" description="Polar residues" evidence="5">
    <location>
        <begin position="331"/>
        <end position="341"/>
    </location>
</feature>
<keyword evidence="9" id="KW-1185">Reference proteome</keyword>
<dbReference type="InterPro" id="IPR001841">
    <property type="entry name" value="Znf_RING"/>
</dbReference>
<dbReference type="Pfam" id="PF00643">
    <property type="entry name" value="zf-B_box"/>
    <property type="match status" value="1"/>
</dbReference>
<dbReference type="SUPFAM" id="SSF57850">
    <property type="entry name" value="RING/U-box"/>
    <property type="match status" value="1"/>
</dbReference>
<evidence type="ECO:0000256" key="2">
    <source>
        <dbReference type="ARBA" id="ARBA00022771"/>
    </source>
</evidence>
<keyword evidence="3" id="KW-0862">Zinc</keyword>
<dbReference type="PROSITE" id="PS50119">
    <property type="entry name" value="ZF_BBOX"/>
    <property type="match status" value="1"/>
</dbReference>
<sequence>MAAVLKAAKEQLICHLCKQILVEPKTLNCMHSFCKKCIQQYMEHTTKGQKSPAGFLCPDCNNVMPLGQLSGSTPEAWASELQTNEALSSILKAFENSGEEIAMKCAFHAEKEVEFYCEDHEMLLCSLCATLTHKPCTDVVTIPVAAARRKADGGKFINFLSEQITMTEKVLSDRKEQLSTLDKSETEIKNQLTQIKKRMIDYLESMESKVIQEMTQRKMKEMHALKSDLDICNGILVDATSSLKTIQQSIDKDTPAGFIIRFKDQVQMFDERQTKLVRHVQTLKNVKLTFLPNRPLEQAVVQGKHIGSLNTESFPSRLAQVYAKAAPIETQRPTLTRQGTSKARPYSGVSTAAPTPRSVRSTTDMPSFRKPNVPRQIRSRGPREYSKQENETKSVISDVSSRISEKPASDLTQSKAMELSSVDGKTISAKFKSDFIASVPDQKECSLEGAAILKSGHVVLSDSYHSSLKLFDPKFAYIGLIKFATSPGDVCAVGDSEVIVCLPDTMRLKHEKIENNKIVPGEVLTVGDKCHSVGYNNGTLACCSGRTIHVFARDNHSWLRVSTTPMDADNLMYIAVDPNGERIVVTRNGYPNRPVVCLTKNGQKVWSYTHEELRLPRGVAFLGQNVLIVSWDQQKVIQLNREGHLEGVVLQQGVQWPWKLAVSPKGDKLMLTQCYYRLPFKDKNCVKVYKVIR</sequence>
<protein>
    <submittedName>
        <fullName evidence="8">Tripartite motif-containing protein 2/3</fullName>
    </submittedName>
</protein>
<evidence type="ECO:0000259" key="6">
    <source>
        <dbReference type="PROSITE" id="PS50089"/>
    </source>
</evidence>
<feature type="compositionally biased region" description="Basic and acidic residues" evidence="5">
    <location>
        <begin position="381"/>
        <end position="392"/>
    </location>
</feature>
<dbReference type="PANTHER" id="PTHR25462">
    <property type="entry name" value="BONUS, ISOFORM C-RELATED"/>
    <property type="match status" value="1"/>
</dbReference>
<comment type="caution">
    <text evidence="8">The sequence shown here is derived from an EMBL/GenBank/DDBJ whole genome shotgun (WGS) entry which is preliminary data.</text>
</comment>
<dbReference type="Gene3D" id="2.120.10.30">
    <property type="entry name" value="TolB, C-terminal domain"/>
    <property type="match status" value="1"/>
</dbReference>
<accession>A0A8B6HLL9</accession>
<keyword evidence="2 4" id="KW-0863">Zinc-finger</keyword>
<evidence type="ECO:0000313" key="8">
    <source>
        <dbReference type="EMBL" id="VDI81002.1"/>
    </source>
</evidence>
<reference evidence="8" key="1">
    <citation type="submission" date="2018-11" db="EMBL/GenBank/DDBJ databases">
        <authorList>
            <person name="Alioto T."/>
            <person name="Alioto T."/>
        </authorList>
    </citation>
    <scope>NUCLEOTIDE SEQUENCE</scope>
</reference>
<name>A0A8B6HLL9_MYTGA</name>
<feature type="compositionally biased region" description="Polar residues" evidence="5">
    <location>
        <begin position="393"/>
        <end position="402"/>
    </location>
</feature>
<dbReference type="GO" id="GO:0061630">
    <property type="term" value="F:ubiquitin protein ligase activity"/>
    <property type="evidence" value="ECO:0007669"/>
    <property type="project" value="TreeGrafter"/>
</dbReference>
<dbReference type="SUPFAM" id="SSF101898">
    <property type="entry name" value="NHL repeat"/>
    <property type="match status" value="1"/>
</dbReference>
<dbReference type="InterPro" id="IPR011042">
    <property type="entry name" value="6-blade_b-propeller_TolB-like"/>
</dbReference>
<dbReference type="OrthoDB" id="654191at2759"/>
<dbReference type="InterPro" id="IPR013083">
    <property type="entry name" value="Znf_RING/FYVE/PHD"/>
</dbReference>
<evidence type="ECO:0000256" key="3">
    <source>
        <dbReference type="ARBA" id="ARBA00022833"/>
    </source>
</evidence>
<dbReference type="Gene3D" id="3.30.40.10">
    <property type="entry name" value="Zinc/RING finger domain, C3HC4 (zinc finger)"/>
    <property type="match status" value="1"/>
</dbReference>
<feature type="region of interest" description="Disordered" evidence="5">
    <location>
        <begin position="331"/>
        <end position="410"/>
    </location>
</feature>
<dbReference type="SMART" id="SM00184">
    <property type="entry name" value="RING"/>
    <property type="match status" value="1"/>
</dbReference>
<dbReference type="PANTHER" id="PTHR25462:SF296">
    <property type="entry name" value="MEIOTIC P26, ISOFORM F"/>
    <property type="match status" value="1"/>
</dbReference>
<dbReference type="PROSITE" id="PS00518">
    <property type="entry name" value="ZF_RING_1"/>
    <property type="match status" value="1"/>
</dbReference>
<dbReference type="InterPro" id="IPR047153">
    <property type="entry name" value="TRIM45/56/19-like"/>
</dbReference>
<evidence type="ECO:0000259" key="7">
    <source>
        <dbReference type="PROSITE" id="PS50119"/>
    </source>
</evidence>
<dbReference type="EMBL" id="UYJE01010220">
    <property type="protein sequence ID" value="VDI81002.1"/>
    <property type="molecule type" value="Genomic_DNA"/>
</dbReference>
<evidence type="ECO:0000313" key="9">
    <source>
        <dbReference type="Proteomes" id="UP000596742"/>
    </source>
</evidence>
<keyword evidence="1" id="KW-0479">Metal-binding</keyword>